<dbReference type="Gene3D" id="3.10.580.10">
    <property type="entry name" value="CBS-domain"/>
    <property type="match status" value="1"/>
</dbReference>
<dbReference type="InterPro" id="IPR044725">
    <property type="entry name" value="CBSX3_CBS_dom"/>
</dbReference>
<evidence type="ECO:0000313" key="5">
    <source>
        <dbReference type="Proteomes" id="UP000249061"/>
    </source>
</evidence>
<evidence type="ECO:0000256" key="2">
    <source>
        <dbReference type="PROSITE-ProRule" id="PRU00703"/>
    </source>
</evidence>
<dbReference type="SMART" id="SM00116">
    <property type="entry name" value="CBS"/>
    <property type="match status" value="2"/>
</dbReference>
<reference evidence="4 5" key="1">
    <citation type="submission" date="2017-08" db="EMBL/GenBank/DDBJ databases">
        <title>Infants hospitalized years apart are colonized by the same room-sourced microbial strains.</title>
        <authorList>
            <person name="Brooks B."/>
            <person name="Olm M.R."/>
            <person name="Firek B.A."/>
            <person name="Baker R."/>
            <person name="Thomas B.C."/>
            <person name="Morowitz M.J."/>
            <person name="Banfield J.F."/>
        </authorList>
    </citation>
    <scope>NUCLEOTIDE SEQUENCE [LARGE SCALE GENOMIC DNA]</scope>
    <source>
        <strain evidence="4">S2_003_000_R2_14</strain>
    </source>
</reference>
<dbReference type="Pfam" id="PF00571">
    <property type="entry name" value="CBS"/>
    <property type="match status" value="2"/>
</dbReference>
<dbReference type="CDD" id="cd04623">
    <property type="entry name" value="CBS_pair_bac_euk"/>
    <property type="match status" value="1"/>
</dbReference>
<name>A0A2W5TBK6_9BACT</name>
<organism evidence="4 5">
    <name type="scientific">Archangium gephyra</name>
    <dbReference type="NCBI Taxonomy" id="48"/>
    <lineage>
        <taxon>Bacteria</taxon>
        <taxon>Pseudomonadati</taxon>
        <taxon>Myxococcota</taxon>
        <taxon>Myxococcia</taxon>
        <taxon>Myxococcales</taxon>
        <taxon>Cystobacterineae</taxon>
        <taxon>Archangiaceae</taxon>
        <taxon>Archangium</taxon>
    </lineage>
</organism>
<dbReference type="InterPro" id="IPR046342">
    <property type="entry name" value="CBS_dom_sf"/>
</dbReference>
<keyword evidence="1 2" id="KW-0129">CBS domain</keyword>
<comment type="caution">
    <text evidence="4">The sequence shown here is derived from an EMBL/GenBank/DDBJ whole genome shotgun (WGS) entry which is preliminary data.</text>
</comment>
<feature type="domain" description="CBS" evidence="3">
    <location>
        <begin position="77"/>
        <end position="136"/>
    </location>
</feature>
<dbReference type="Proteomes" id="UP000249061">
    <property type="component" value="Unassembled WGS sequence"/>
</dbReference>
<proteinExistence type="predicted"/>
<gene>
    <name evidence="4" type="ORF">DI536_15420</name>
</gene>
<protein>
    <submittedName>
        <fullName evidence="4">Histidine kinase</fullName>
    </submittedName>
</protein>
<dbReference type="GO" id="GO:0016301">
    <property type="term" value="F:kinase activity"/>
    <property type="evidence" value="ECO:0007669"/>
    <property type="project" value="UniProtKB-KW"/>
</dbReference>
<dbReference type="PANTHER" id="PTHR43080:SF2">
    <property type="entry name" value="CBS DOMAIN-CONTAINING PROTEIN"/>
    <property type="match status" value="1"/>
</dbReference>
<dbReference type="PANTHER" id="PTHR43080">
    <property type="entry name" value="CBS DOMAIN-CONTAINING PROTEIN CBSX3, MITOCHONDRIAL"/>
    <property type="match status" value="1"/>
</dbReference>
<dbReference type="InterPro" id="IPR051257">
    <property type="entry name" value="Diverse_CBS-Domain"/>
</dbReference>
<evidence type="ECO:0000313" key="4">
    <source>
        <dbReference type="EMBL" id="PZR12292.1"/>
    </source>
</evidence>
<feature type="domain" description="CBS" evidence="3">
    <location>
        <begin position="9"/>
        <end position="68"/>
    </location>
</feature>
<dbReference type="SUPFAM" id="SSF54631">
    <property type="entry name" value="CBS-domain pair"/>
    <property type="match status" value="1"/>
</dbReference>
<sequence length="147" mass="16436">MKLIREVVAEKSLQQLITTQPSASVTDAAELMTRWNVGALLVMEHDRIVGIVSERDYVRSFGAMGRSLEGITVRDIMARHIRMVPGEVTTEECMWLMTYLRLRHLPVVEGGEVLGLISIGDLIKDVVTEQAHLIDQIEPMLTRGPNA</sequence>
<dbReference type="PROSITE" id="PS51371">
    <property type="entry name" value="CBS"/>
    <property type="match status" value="2"/>
</dbReference>
<keyword evidence="4" id="KW-0418">Kinase</keyword>
<accession>A0A2W5TBK6</accession>
<dbReference type="EMBL" id="QFQP01000012">
    <property type="protein sequence ID" value="PZR12292.1"/>
    <property type="molecule type" value="Genomic_DNA"/>
</dbReference>
<evidence type="ECO:0000256" key="1">
    <source>
        <dbReference type="ARBA" id="ARBA00023122"/>
    </source>
</evidence>
<dbReference type="AlphaFoldDB" id="A0A2W5TBK6"/>
<dbReference type="InterPro" id="IPR000644">
    <property type="entry name" value="CBS_dom"/>
</dbReference>
<keyword evidence="4" id="KW-0808">Transferase</keyword>
<evidence type="ECO:0000259" key="3">
    <source>
        <dbReference type="PROSITE" id="PS51371"/>
    </source>
</evidence>